<dbReference type="EMBL" id="JFHR01000001">
    <property type="protein sequence ID" value="KEQ55529.1"/>
    <property type="molecule type" value="Genomic_DNA"/>
</dbReference>
<accession>A0A081RK06</accession>
<gene>
    <name evidence="1" type="ORF">BV95_00168</name>
</gene>
<reference evidence="1 2" key="1">
    <citation type="submission" date="2014-02" db="EMBL/GenBank/DDBJ databases">
        <title>Whole genome sequence of Sphingobium chlorophenolicum NBRC 16172.</title>
        <authorList>
            <person name="Gan H.M."/>
            <person name="Gan H.Y."/>
            <person name="Chew T.H."/>
            <person name="Savka M.A."/>
        </authorList>
    </citation>
    <scope>NUCLEOTIDE SEQUENCE [LARGE SCALE GENOMIC DNA]</scope>
    <source>
        <strain evidence="1 2">NBRC 16172</strain>
    </source>
</reference>
<dbReference type="AlphaFoldDB" id="A0A081RK06"/>
<evidence type="ECO:0000313" key="1">
    <source>
        <dbReference type="EMBL" id="KEQ55529.1"/>
    </source>
</evidence>
<proteinExistence type="predicted"/>
<organism evidence="1 2">
    <name type="scientific">Sphingobium chlorophenolicum</name>
    <dbReference type="NCBI Taxonomy" id="46429"/>
    <lineage>
        <taxon>Bacteria</taxon>
        <taxon>Pseudomonadati</taxon>
        <taxon>Pseudomonadota</taxon>
        <taxon>Alphaproteobacteria</taxon>
        <taxon>Sphingomonadales</taxon>
        <taxon>Sphingomonadaceae</taxon>
        <taxon>Sphingobium</taxon>
    </lineage>
</organism>
<dbReference type="eggNOG" id="ENOG50313WD">
    <property type="taxonomic scope" value="Bacteria"/>
</dbReference>
<dbReference type="RefSeq" id="WP_013846883.1">
    <property type="nucleotide sequence ID" value="NZ_JFHR01000001.1"/>
</dbReference>
<dbReference type="Proteomes" id="UP000028411">
    <property type="component" value="Unassembled WGS sequence"/>
</dbReference>
<name>A0A081RK06_SPHCR</name>
<sequence>MIEMHLALSALRRVALVSTQSELDAARMEAADILDQAGWEKSARIVIDSIGRPVASDDQEGPSRQG</sequence>
<dbReference type="OrthoDB" id="7475904at2"/>
<evidence type="ECO:0000313" key="2">
    <source>
        <dbReference type="Proteomes" id="UP000028411"/>
    </source>
</evidence>
<protein>
    <submittedName>
        <fullName evidence="1">Uncharacterized protein</fullName>
    </submittedName>
</protein>
<comment type="caution">
    <text evidence="1">The sequence shown here is derived from an EMBL/GenBank/DDBJ whole genome shotgun (WGS) entry which is preliminary data.</text>
</comment>